<evidence type="ECO:0000256" key="1">
    <source>
        <dbReference type="ARBA" id="ARBA00023002"/>
    </source>
</evidence>
<protein>
    <submittedName>
        <fullName evidence="3">Predicted oxidoreductase</fullName>
    </submittedName>
</protein>
<dbReference type="OrthoDB" id="9773828at2"/>
<dbReference type="Pfam" id="PF00248">
    <property type="entry name" value="Aldo_ket_red"/>
    <property type="match status" value="1"/>
</dbReference>
<dbReference type="InterPro" id="IPR020471">
    <property type="entry name" value="AKR"/>
</dbReference>
<name>A0A1M5PRT9_9SPHI</name>
<dbReference type="RefSeq" id="WP_073239028.1">
    <property type="nucleotide sequence ID" value="NZ_FQUQ01000010.1"/>
</dbReference>
<evidence type="ECO:0000259" key="2">
    <source>
        <dbReference type="Pfam" id="PF00248"/>
    </source>
</evidence>
<dbReference type="PANTHER" id="PTHR43364:SF6">
    <property type="entry name" value="OXIDOREDUCTASE-RELATED"/>
    <property type="match status" value="1"/>
</dbReference>
<dbReference type="InterPro" id="IPR050523">
    <property type="entry name" value="AKR_Detox_Biosynth"/>
</dbReference>
<proteinExistence type="predicted"/>
<dbReference type="GO" id="GO:0016491">
    <property type="term" value="F:oxidoreductase activity"/>
    <property type="evidence" value="ECO:0007669"/>
    <property type="project" value="UniProtKB-KW"/>
</dbReference>
<dbReference type="Gene3D" id="3.20.20.100">
    <property type="entry name" value="NADP-dependent oxidoreductase domain"/>
    <property type="match status" value="1"/>
</dbReference>
<dbReference type="InterPro" id="IPR036812">
    <property type="entry name" value="NAD(P)_OxRdtase_dom_sf"/>
</dbReference>
<sequence>MRSKLGNTGLSVSKIALGGNVFGWTVDKETSFKILDYLEDLGGNFIDTADVYSTWKAGNTGGESEKIIGSWQKSRGNRDSLVIATKVGGIMDNNNRGLSKQYIIKAAEASLRRLKTDYIDLYQSHYDDATTPIEETLEAYQQLIKEGKVRYIGASNISPQRFLLSLKMSTDNTLPSYDTLQPEYNLYDRQYYETAFEQDCIRNKIGVITYFSLASGFLTGKYRNVLDLKKSERGKRVQKYLNERGHNILNALDHIAIELNSKPSTIAISWLLSKPSITAAIVSATNLTQLQELFKAADLKLMDDHIETLNSASSY</sequence>
<evidence type="ECO:0000313" key="3">
    <source>
        <dbReference type="EMBL" id="SHH04239.1"/>
    </source>
</evidence>
<keyword evidence="1" id="KW-0560">Oxidoreductase</keyword>
<keyword evidence="4" id="KW-1185">Reference proteome</keyword>
<dbReference type="EMBL" id="FQUQ01000010">
    <property type="protein sequence ID" value="SHH04239.1"/>
    <property type="molecule type" value="Genomic_DNA"/>
</dbReference>
<dbReference type="PANTHER" id="PTHR43364">
    <property type="entry name" value="NADH-SPECIFIC METHYLGLYOXAL REDUCTASE-RELATED"/>
    <property type="match status" value="1"/>
</dbReference>
<dbReference type="CDD" id="cd19081">
    <property type="entry name" value="AKR_AKR9C1"/>
    <property type="match status" value="1"/>
</dbReference>
<dbReference type="FunFam" id="3.20.20.100:FF:000004">
    <property type="entry name" value="Oxidoreductase, aldo/keto reductase"/>
    <property type="match status" value="1"/>
</dbReference>
<gene>
    <name evidence="3" type="ORF">SAMN04488522_11056</name>
</gene>
<organism evidence="3 4">
    <name type="scientific">Pedobacter caeni</name>
    <dbReference type="NCBI Taxonomy" id="288992"/>
    <lineage>
        <taxon>Bacteria</taxon>
        <taxon>Pseudomonadati</taxon>
        <taxon>Bacteroidota</taxon>
        <taxon>Sphingobacteriia</taxon>
        <taxon>Sphingobacteriales</taxon>
        <taxon>Sphingobacteriaceae</taxon>
        <taxon>Pedobacter</taxon>
    </lineage>
</organism>
<dbReference type="GO" id="GO:0005829">
    <property type="term" value="C:cytosol"/>
    <property type="evidence" value="ECO:0007669"/>
    <property type="project" value="TreeGrafter"/>
</dbReference>
<feature type="domain" description="NADP-dependent oxidoreductase" evidence="2">
    <location>
        <begin position="14"/>
        <end position="312"/>
    </location>
</feature>
<dbReference type="Proteomes" id="UP000184287">
    <property type="component" value="Unassembled WGS sequence"/>
</dbReference>
<dbReference type="STRING" id="288992.SAMN04488522_11056"/>
<dbReference type="SUPFAM" id="SSF51430">
    <property type="entry name" value="NAD(P)-linked oxidoreductase"/>
    <property type="match status" value="1"/>
</dbReference>
<reference evidence="4" key="1">
    <citation type="submission" date="2016-11" db="EMBL/GenBank/DDBJ databases">
        <authorList>
            <person name="Varghese N."/>
            <person name="Submissions S."/>
        </authorList>
    </citation>
    <scope>NUCLEOTIDE SEQUENCE [LARGE SCALE GENOMIC DNA]</scope>
    <source>
        <strain evidence="4">DSM 16990</strain>
    </source>
</reference>
<evidence type="ECO:0000313" key="4">
    <source>
        <dbReference type="Proteomes" id="UP000184287"/>
    </source>
</evidence>
<accession>A0A1M5PRT9</accession>
<dbReference type="InterPro" id="IPR023210">
    <property type="entry name" value="NADP_OxRdtase_dom"/>
</dbReference>
<dbReference type="AlphaFoldDB" id="A0A1M5PRT9"/>
<dbReference type="PRINTS" id="PR00069">
    <property type="entry name" value="ALDKETRDTASE"/>
</dbReference>